<evidence type="ECO:0000256" key="4">
    <source>
        <dbReference type="ARBA" id="ARBA00022729"/>
    </source>
</evidence>
<accession>A0ABT0GIZ0</accession>
<dbReference type="EC" id="3.4.14.-" evidence="6"/>
<dbReference type="InterPro" id="IPR019500">
    <property type="entry name" value="Pep_S46"/>
</dbReference>
<dbReference type="InterPro" id="IPR043504">
    <property type="entry name" value="Peptidase_S1_PA_chymotrypsin"/>
</dbReference>
<feature type="signal peptide" evidence="6">
    <location>
        <begin position="1"/>
        <end position="18"/>
    </location>
</feature>
<evidence type="ECO:0000256" key="5">
    <source>
        <dbReference type="ARBA" id="ARBA00022801"/>
    </source>
</evidence>
<keyword evidence="3 6" id="KW-0645">Protease</keyword>
<dbReference type="SUPFAM" id="SSF50494">
    <property type="entry name" value="Trypsin-like serine proteases"/>
    <property type="match status" value="1"/>
</dbReference>
<dbReference type="EMBL" id="JALNMH010000010">
    <property type="protein sequence ID" value="MCK7594498.1"/>
    <property type="molecule type" value="Genomic_DNA"/>
</dbReference>
<comment type="function">
    <text evidence="6">Catalyzes the removal of dipeptides from the N-terminus of oligopeptides.</text>
</comment>
<organism evidence="7 8">
    <name type="scientific">Pseudomarimonas salicorniae</name>
    <dbReference type="NCBI Taxonomy" id="2933270"/>
    <lineage>
        <taxon>Bacteria</taxon>
        <taxon>Pseudomonadati</taxon>
        <taxon>Pseudomonadota</taxon>
        <taxon>Gammaproteobacteria</taxon>
        <taxon>Lysobacterales</taxon>
        <taxon>Lysobacteraceae</taxon>
        <taxon>Pseudomarimonas</taxon>
    </lineage>
</organism>
<evidence type="ECO:0000313" key="7">
    <source>
        <dbReference type="EMBL" id="MCK7594498.1"/>
    </source>
</evidence>
<evidence type="ECO:0000256" key="6">
    <source>
        <dbReference type="RuleBase" id="RU366067"/>
    </source>
</evidence>
<keyword evidence="6" id="KW-0720">Serine protease</keyword>
<keyword evidence="8" id="KW-1185">Reference proteome</keyword>
<evidence type="ECO:0000313" key="8">
    <source>
        <dbReference type="Proteomes" id="UP001431449"/>
    </source>
</evidence>
<dbReference type="RefSeq" id="WP_248209888.1">
    <property type="nucleotide sequence ID" value="NZ_JALNMH010000010.1"/>
</dbReference>
<dbReference type="PANTHER" id="PTHR38469">
    <property type="entry name" value="PERIPLASMIC PEPTIDASE SUBFAMILY S1B"/>
    <property type="match status" value="1"/>
</dbReference>
<dbReference type="InterPro" id="IPR009003">
    <property type="entry name" value="Peptidase_S1_PA"/>
</dbReference>
<dbReference type="Pfam" id="PF10459">
    <property type="entry name" value="Peptidase_S46"/>
    <property type="match status" value="1"/>
</dbReference>
<comment type="similarity">
    <text evidence="1 6">Belongs to the peptidase S46 family.</text>
</comment>
<comment type="caution">
    <text evidence="7">The sequence shown here is derived from an EMBL/GenBank/DDBJ whole genome shotgun (WGS) entry which is preliminary data.</text>
</comment>
<evidence type="ECO:0000256" key="1">
    <source>
        <dbReference type="ARBA" id="ARBA00010491"/>
    </source>
</evidence>
<dbReference type="Gene3D" id="2.40.10.10">
    <property type="entry name" value="Trypsin-like serine proteases"/>
    <property type="match status" value="1"/>
</dbReference>
<sequence length="685" mass="75632">MRVLATAVLLALAVPVAADEGMWTLDNLPRESLKQQYDFDPGAEWLQRSMKSAVRLAGGCSGSFISPTGLVLTNHHCVLGCVQQLSSAENDYVNDGFLAASRGEEQQCPGMEINQLEKTADVTERIRTATLGLSGKAYNDAKKAEQSKIESECVGDDSKTSRCDIVELYQGGVQHLYQYRRYQDVRLVFTPEYASGFFGGDPDNFNFPRYNLDMALLRVYQDDKPLQPEEHFAVRAEGAKEGELVMTLGHPGSTQRLLTVSQLETQRDTVLPFRLMFAAEMRGILRQFGSQSEENARIAQSDLVSVENGFKARSGMFRALLAPAVMAEKAEAEKALRDWVMADAGRREQYGDPWQEIAGVQQAWRDLYVDYSLVEGGLGFISQHVGWAETLVRGAEERGKPDGQRLREFAEAGLPAVRARLLAKSPMYPEYEKVKLGWSLSKLRELLGADHPFVREVLGKRSPEALAAHIVDNSKLADPALREQLWEGGAEAVAASEDPAIVLARSVDRFGRELRQRYEGEIQSVERRAAEQLAAARFALKGTSVYPDATFSLRLSFGTIKGWEEKGEPVAPFTTIDGLYARASDYDPYKLAPSWVEARPKLDMDARFNQVSTNDIIGGNSGSPLINAQGEVVGLIFDGNIHSLGGAFFMDGSVNRAVSVHPQAMLQALEKVYPAGHLLKEISVR</sequence>
<dbReference type="Proteomes" id="UP001431449">
    <property type="component" value="Unassembled WGS sequence"/>
</dbReference>
<gene>
    <name evidence="7" type="ORF">M0G41_12545</name>
</gene>
<keyword evidence="5 6" id="KW-0378">Hydrolase</keyword>
<evidence type="ECO:0000256" key="3">
    <source>
        <dbReference type="ARBA" id="ARBA00022670"/>
    </source>
</evidence>
<proteinExistence type="inferred from homology"/>
<feature type="chain" id="PRO_5044958650" description="Dipeptidyl-peptidase" evidence="6">
    <location>
        <begin position="19"/>
        <end position="685"/>
    </location>
</feature>
<evidence type="ECO:0000256" key="2">
    <source>
        <dbReference type="ARBA" id="ARBA00022438"/>
    </source>
</evidence>
<reference evidence="7" key="1">
    <citation type="submission" date="2022-04" db="EMBL/GenBank/DDBJ databases">
        <title>Lysobacter sp. CAU 1642 isolated from sea sand.</title>
        <authorList>
            <person name="Kim W."/>
        </authorList>
    </citation>
    <scope>NUCLEOTIDE SEQUENCE</scope>
    <source>
        <strain evidence="7">CAU 1642</strain>
    </source>
</reference>
<protein>
    <recommendedName>
        <fullName evidence="6">Dipeptidyl-peptidase</fullName>
        <ecNumber evidence="6">3.4.14.-</ecNumber>
    </recommendedName>
</protein>
<keyword evidence="2 6" id="KW-0031">Aminopeptidase</keyword>
<name>A0ABT0GIZ0_9GAMM</name>
<keyword evidence="4 6" id="KW-0732">Signal</keyword>
<dbReference type="PANTHER" id="PTHR38469:SF1">
    <property type="entry name" value="PERIPLASMIC PEPTIDASE SUBFAMILY S1B"/>
    <property type="match status" value="1"/>
</dbReference>